<dbReference type="Pfam" id="PF00168">
    <property type="entry name" value="C2"/>
    <property type="match status" value="1"/>
</dbReference>
<keyword evidence="2" id="KW-0479">Metal-binding</keyword>
<dbReference type="FunFam" id="2.60.40.150:FF:000190">
    <property type="entry name" value="ADP-ribosylation factor GTPase-activating protein AGD12"/>
    <property type="match status" value="1"/>
</dbReference>
<dbReference type="GO" id="GO:0008270">
    <property type="term" value="F:zinc ion binding"/>
    <property type="evidence" value="ECO:0007669"/>
    <property type="project" value="UniProtKB-KW"/>
</dbReference>
<evidence type="ECO:0000256" key="6">
    <source>
        <dbReference type="PROSITE-ProRule" id="PRU00288"/>
    </source>
</evidence>
<dbReference type="Gene3D" id="2.60.40.150">
    <property type="entry name" value="C2 domain"/>
    <property type="match status" value="1"/>
</dbReference>
<dbReference type="PANTHER" id="PTHR46220:SF7">
    <property type="entry name" value="OS05G0382000 PROTEIN"/>
    <property type="match status" value="1"/>
</dbReference>
<evidence type="ECO:0000256" key="5">
    <source>
        <dbReference type="ARBA" id="ARBA00022837"/>
    </source>
</evidence>
<evidence type="ECO:0000256" key="2">
    <source>
        <dbReference type="ARBA" id="ARBA00022723"/>
    </source>
</evidence>
<dbReference type="InterPro" id="IPR035892">
    <property type="entry name" value="C2_domain_sf"/>
</dbReference>
<keyword evidence="3 6" id="KW-0863">Zinc-finger</keyword>
<feature type="region of interest" description="Disordered" evidence="7">
    <location>
        <begin position="1"/>
        <end position="26"/>
    </location>
</feature>
<dbReference type="InterPro" id="IPR037278">
    <property type="entry name" value="ARFGAP/RecO"/>
</dbReference>
<proteinExistence type="evidence at transcript level"/>
<evidence type="ECO:0000256" key="1">
    <source>
        <dbReference type="ARBA" id="ARBA00022468"/>
    </source>
</evidence>
<organism evidence="10">
    <name type="scientific">Hordeum vulgare subsp. vulgare</name>
    <name type="common">Domesticated barley</name>
    <dbReference type="NCBI Taxonomy" id="112509"/>
    <lineage>
        <taxon>Eukaryota</taxon>
        <taxon>Viridiplantae</taxon>
        <taxon>Streptophyta</taxon>
        <taxon>Embryophyta</taxon>
        <taxon>Tracheophyta</taxon>
        <taxon>Spermatophyta</taxon>
        <taxon>Magnoliopsida</taxon>
        <taxon>Liliopsida</taxon>
        <taxon>Poales</taxon>
        <taxon>Poaceae</taxon>
        <taxon>BOP clade</taxon>
        <taxon>Pooideae</taxon>
        <taxon>Triticodae</taxon>
        <taxon>Triticeae</taxon>
        <taxon>Hordeinae</taxon>
        <taxon>Hordeum</taxon>
    </lineage>
</organism>
<evidence type="ECO:0000256" key="4">
    <source>
        <dbReference type="ARBA" id="ARBA00022833"/>
    </source>
</evidence>
<dbReference type="SUPFAM" id="SSF57863">
    <property type="entry name" value="ArfGap/RecO-like zinc finger"/>
    <property type="match status" value="1"/>
</dbReference>
<dbReference type="SMART" id="SM00239">
    <property type="entry name" value="C2"/>
    <property type="match status" value="1"/>
</dbReference>
<feature type="domain" description="Arf-GAP" evidence="9">
    <location>
        <begin position="84"/>
        <end position="215"/>
    </location>
</feature>
<keyword evidence="4" id="KW-0862">Zinc</keyword>
<reference evidence="10" key="1">
    <citation type="journal article" date="2011" name="Plant Physiol.">
        <title>Comprehensive sequence analysis of 24,783 barley full-length cDNAs derived from 12 clone libraries.</title>
        <authorList>
            <person name="Matsumoto T."/>
            <person name="Tanaka T."/>
            <person name="Sakai H."/>
            <person name="Amano N."/>
            <person name="Kanamori H."/>
            <person name="Kurita K."/>
            <person name="Kikuta A."/>
            <person name="Kamiya K."/>
            <person name="Yamamoto M."/>
            <person name="Ikawa H."/>
            <person name="Fujii N."/>
            <person name="Hori K."/>
            <person name="Itoh T."/>
            <person name="Sato K."/>
        </authorList>
    </citation>
    <scope>NUCLEOTIDE SEQUENCE</scope>
    <source>
        <tissue evidence="10">Seed</tissue>
    </source>
</reference>
<dbReference type="PROSITE" id="PS50004">
    <property type="entry name" value="C2"/>
    <property type="match status" value="1"/>
</dbReference>
<evidence type="ECO:0000256" key="7">
    <source>
        <dbReference type="SAM" id="MobiDB-lite"/>
    </source>
</evidence>
<dbReference type="CDD" id="cd08204">
    <property type="entry name" value="ArfGap"/>
    <property type="match status" value="1"/>
</dbReference>
<dbReference type="Pfam" id="PF01412">
    <property type="entry name" value="ArfGap"/>
    <property type="match status" value="1"/>
</dbReference>
<name>F2E8U1_HORVV</name>
<evidence type="ECO:0000259" key="9">
    <source>
        <dbReference type="PROSITE" id="PS50115"/>
    </source>
</evidence>
<protein>
    <submittedName>
        <fullName evidence="10">Predicted protein</fullName>
    </submittedName>
</protein>
<keyword evidence="1" id="KW-0343">GTPase activation</keyword>
<dbReference type="InterPro" id="IPR038508">
    <property type="entry name" value="ArfGAP_dom_sf"/>
</dbReference>
<evidence type="ECO:0000313" key="10">
    <source>
        <dbReference type="EMBL" id="BAK03763.1"/>
    </source>
</evidence>
<dbReference type="InterPro" id="IPR000008">
    <property type="entry name" value="C2_dom"/>
</dbReference>
<dbReference type="GO" id="GO:0005096">
    <property type="term" value="F:GTPase activator activity"/>
    <property type="evidence" value="ECO:0007669"/>
    <property type="project" value="UniProtKB-KW"/>
</dbReference>
<dbReference type="SMART" id="SM00105">
    <property type="entry name" value="ArfGap"/>
    <property type="match status" value="1"/>
</dbReference>
<evidence type="ECO:0000256" key="3">
    <source>
        <dbReference type="ARBA" id="ARBA00022771"/>
    </source>
</evidence>
<dbReference type="AlphaFoldDB" id="F2E8U1"/>
<dbReference type="PRINTS" id="PR00405">
    <property type="entry name" value="REVINTRACTNG"/>
</dbReference>
<feature type="region of interest" description="Disordered" evidence="7">
    <location>
        <begin position="214"/>
        <end position="241"/>
    </location>
</feature>
<dbReference type="InterPro" id="IPR001164">
    <property type="entry name" value="ArfGAP_dom"/>
</dbReference>
<feature type="domain" description="C2" evidence="8">
    <location>
        <begin position="238"/>
        <end position="355"/>
    </location>
</feature>
<dbReference type="EMBL" id="AK372565">
    <property type="protein sequence ID" value="BAK03763.1"/>
    <property type="molecule type" value="mRNA"/>
</dbReference>
<dbReference type="PANTHER" id="PTHR46220">
    <property type="entry name" value="ADP-RIBOSYLATION FACTOR GTPASE-ACTIVATING PROTEIN AGD12"/>
    <property type="match status" value="1"/>
</dbReference>
<keyword evidence="5" id="KW-0106">Calcium</keyword>
<dbReference type="CDD" id="cd04038">
    <property type="entry name" value="C2_ArfGAP"/>
    <property type="match status" value="1"/>
</dbReference>
<dbReference type="InterPro" id="IPR044518">
    <property type="entry name" value="ARF_GAP_AGD11/12/13"/>
</dbReference>
<dbReference type="Gene3D" id="1.10.220.150">
    <property type="entry name" value="Arf GTPase activating protein"/>
    <property type="match status" value="1"/>
</dbReference>
<sequence>SAPGSESIILSAECGDGPPPRPRPCLRRHEELKEEEGMDEDNNLLHFLDDTPTAHYRKTCDEYSSQIDGDDHSDTSDADPSNARDRLETLLNQPANKFCADCGTPDPKWAALPFGAFICIKCSGTHRSLGVHISKVISVNLDEWTDEEVNCLANSGGNATVNTKYEAFLPENYKKPRQDFSTEDRAVFIRKKYELQQFMTNPQFACPLHKHGAEKRHNNQQHGGSKHGTFRNSWRKKDSENKGVKKMMDVGMIEFVGLIKVDIIRGTDLAVRDVMSSDPYVMIMLGHQSMKTKVIKNTLNPIWNERLMLSIPDPVPPLKVQVFDKDTFTSDDRMGEAEVDIQPLISAAREYQNSMVTEPAICTFLASENSILVKDSVISIVDGKVEQEIALRLQNVEHGEIEIKLECVPLSQ</sequence>
<dbReference type="FunFam" id="1.10.220.150:FF:000009">
    <property type="entry name" value="stromal membrane-associated protein 1 isoform X1"/>
    <property type="match status" value="1"/>
</dbReference>
<evidence type="ECO:0000259" key="8">
    <source>
        <dbReference type="PROSITE" id="PS50004"/>
    </source>
</evidence>
<accession>F2E8U1</accession>
<dbReference type="PROSITE" id="PS50115">
    <property type="entry name" value="ARFGAP"/>
    <property type="match status" value="1"/>
</dbReference>
<feature type="non-terminal residue" evidence="10">
    <location>
        <position position="1"/>
    </location>
</feature>
<dbReference type="GO" id="GO:0005543">
    <property type="term" value="F:phospholipid binding"/>
    <property type="evidence" value="ECO:0007669"/>
    <property type="project" value="InterPro"/>
</dbReference>
<dbReference type="SUPFAM" id="SSF49562">
    <property type="entry name" value="C2 domain (Calcium/lipid-binding domain, CaLB)"/>
    <property type="match status" value="1"/>
</dbReference>